<evidence type="ECO:0000256" key="1">
    <source>
        <dbReference type="ARBA" id="ARBA00022603"/>
    </source>
</evidence>
<evidence type="ECO:0000313" key="5">
    <source>
        <dbReference type="Proteomes" id="UP000316196"/>
    </source>
</evidence>
<dbReference type="AlphaFoldDB" id="A0A542ZRD3"/>
<dbReference type="Gene3D" id="3.40.50.150">
    <property type="entry name" value="Vaccinia Virus protein VP39"/>
    <property type="match status" value="1"/>
</dbReference>
<reference evidence="4 5" key="1">
    <citation type="submission" date="2019-06" db="EMBL/GenBank/DDBJ databases">
        <title>Sequencing the genomes of 1000 actinobacteria strains.</title>
        <authorList>
            <person name="Klenk H.-P."/>
        </authorList>
    </citation>
    <scope>NUCLEOTIDE SEQUENCE [LARGE SCALE GENOMIC DNA]</scope>
    <source>
        <strain evidence="4 5">DSM 8251</strain>
    </source>
</reference>
<proteinExistence type="predicted"/>
<dbReference type="InterPro" id="IPR029063">
    <property type="entry name" value="SAM-dependent_MTases_sf"/>
</dbReference>
<dbReference type="InterPro" id="IPR050362">
    <property type="entry name" value="Cation-dep_OMT"/>
</dbReference>
<accession>A0A542ZRD3</accession>
<dbReference type="GO" id="GO:0008757">
    <property type="term" value="F:S-adenosylmethionine-dependent methyltransferase activity"/>
    <property type="evidence" value="ECO:0007669"/>
    <property type="project" value="TreeGrafter"/>
</dbReference>
<organism evidence="4 5">
    <name type="scientific">Propioniferax innocua</name>
    <dbReference type="NCBI Taxonomy" id="1753"/>
    <lineage>
        <taxon>Bacteria</taxon>
        <taxon>Bacillati</taxon>
        <taxon>Actinomycetota</taxon>
        <taxon>Actinomycetes</taxon>
        <taxon>Propionibacteriales</taxon>
        <taxon>Propionibacteriaceae</taxon>
        <taxon>Propioniferax</taxon>
    </lineage>
</organism>
<dbReference type="SUPFAM" id="SSF53335">
    <property type="entry name" value="S-adenosyl-L-methionine-dependent methyltransferases"/>
    <property type="match status" value="1"/>
</dbReference>
<dbReference type="PANTHER" id="PTHR10509:SF85">
    <property type="entry name" value="O-METHYLTRANSFERASE RV1220C-RELATED"/>
    <property type="match status" value="1"/>
</dbReference>
<dbReference type="CDD" id="cd02440">
    <property type="entry name" value="AdoMet_MTases"/>
    <property type="match status" value="1"/>
</dbReference>
<dbReference type="RefSeq" id="WP_246044225.1">
    <property type="nucleotide sequence ID" value="NZ_BAAAMD010000001.1"/>
</dbReference>
<keyword evidence="3" id="KW-0949">S-adenosyl-L-methionine</keyword>
<keyword evidence="1 4" id="KW-0489">Methyltransferase</keyword>
<dbReference type="Pfam" id="PF01596">
    <property type="entry name" value="Methyltransf_3"/>
    <property type="match status" value="1"/>
</dbReference>
<protein>
    <submittedName>
        <fullName evidence="4">Putative O-methyltransferase YrrM</fullName>
    </submittedName>
</protein>
<dbReference type="GO" id="GO:0032259">
    <property type="term" value="P:methylation"/>
    <property type="evidence" value="ECO:0007669"/>
    <property type="project" value="UniProtKB-KW"/>
</dbReference>
<dbReference type="InterPro" id="IPR002935">
    <property type="entry name" value="SAM_O-MeTrfase"/>
</dbReference>
<name>A0A542ZRD3_9ACTN</name>
<dbReference type="GO" id="GO:0008171">
    <property type="term" value="F:O-methyltransferase activity"/>
    <property type="evidence" value="ECO:0007669"/>
    <property type="project" value="InterPro"/>
</dbReference>
<dbReference type="PANTHER" id="PTHR10509">
    <property type="entry name" value="O-METHYLTRANSFERASE-RELATED"/>
    <property type="match status" value="1"/>
</dbReference>
<gene>
    <name evidence="4" type="ORF">FB460_0707</name>
</gene>
<keyword evidence="5" id="KW-1185">Reference proteome</keyword>
<keyword evidence="2 4" id="KW-0808">Transferase</keyword>
<evidence type="ECO:0000313" key="4">
    <source>
        <dbReference type="EMBL" id="TQL62915.1"/>
    </source>
</evidence>
<evidence type="ECO:0000256" key="2">
    <source>
        <dbReference type="ARBA" id="ARBA00022679"/>
    </source>
</evidence>
<evidence type="ECO:0000256" key="3">
    <source>
        <dbReference type="ARBA" id="ARBA00022691"/>
    </source>
</evidence>
<comment type="caution">
    <text evidence="4">The sequence shown here is derived from an EMBL/GenBank/DDBJ whole genome shotgun (WGS) entry which is preliminary data.</text>
</comment>
<dbReference type="PROSITE" id="PS51682">
    <property type="entry name" value="SAM_OMT_I"/>
    <property type="match status" value="1"/>
</dbReference>
<dbReference type="Proteomes" id="UP000316196">
    <property type="component" value="Unassembled WGS sequence"/>
</dbReference>
<dbReference type="EMBL" id="VFOR01000001">
    <property type="protein sequence ID" value="TQL62915.1"/>
    <property type="molecule type" value="Genomic_DNA"/>
</dbReference>
<sequence length="207" mass="22022">MTNQNTEQFISGFAVEPDAARQARERAEQGDIPALAPAAASTLTVLARAVGAKAVVEVGTGTGVSGLALLAGMDPEGVLTSVDIEHEHQALARTAFTKFGVPGRRFRLIAGAALEVLPKLTDEAYDIVFIDGDKLEYGECVEEALRLLRPGGVLVLNDALWQGKVADDTNEEDETIVIREALYALQEREDLATTLLPVGDGLLVAVR</sequence>